<evidence type="ECO:0000313" key="2">
    <source>
        <dbReference type="Proteomes" id="UP001152766"/>
    </source>
</evidence>
<name>A0A9X4R9A9_9BURK</name>
<comment type="caution">
    <text evidence="1">The sequence shown here is derived from an EMBL/GenBank/DDBJ whole genome shotgun (WGS) entry which is preliminary data.</text>
</comment>
<sequence length="113" mass="12686">MSSAGGRGVHGIVSSGREEHHVERHFDIRKQIMLGFFNGREQYDVLIDPGQGTLMFNGRDIYWLTDNEQRMSDTINNAIEIWLSDGSIEEVLVPSSASRVARSDGPSGRKHEE</sequence>
<dbReference type="AlphaFoldDB" id="A0A9X4R9A9"/>
<protein>
    <submittedName>
        <fullName evidence="1">Uncharacterized protein</fullName>
    </submittedName>
</protein>
<proteinExistence type="predicted"/>
<keyword evidence="2" id="KW-1185">Reference proteome</keyword>
<dbReference type="RefSeq" id="WP_268153622.1">
    <property type="nucleotide sequence ID" value="NZ_JAPPUW010000025.1"/>
</dbReference>
<dbReference type="Proteomes" id="UP001152766">
    <property type="component" value="Unassembled WGS sequence"/>
</dbReference>
<evidence type="ECO:0000313" key="1">
    <source>
        <dbReference type="EMBL" id="MDG0864178.1"/>
    </source>
</evidence>
<accession>A0A9X4R9A9</accession>
<dbReference type="EMBL" id="SGUG01000028">
    <property type="protein sequence ID" value="MDG0864178.1"/>
    <property type="molecule type" value="Genomic_DNA"/>
</dbReference>
<organism evidence="1 2">
    <name type="scientific">Pelomonas aquatica</name>
    <dbReference type="NCBI Taxonomy" id="431058"/>
    <lineage>
        <taxon>Bacteria</taxon>
        <taxon>Pseudomonadati</taxon>
        <taxon>Pseudomonadota</taxon>
        <taxon>Betaproteobacteria</taxon>
        <taxon>Burkholderiales</taxon>
        <taxon>Sphaerotilaceae</taxon>
        <taxon>Roseateles</taxon>
    </lineage>
</organism>
<reference evidence="1" key="1">
    <citation type="submission" date="2019-02" db="EMBL/GenBank/DDBJ databases">
        <title>Draft genome of the type strain Pelomonas aquatica CCUG 52575T.</title>
        <authorList>
            <person name="Gomila M."/>
            <person name="Lalucat J."/>
        </authorList>
    </citation>
    <scope>NUCLEOTIDE SEQUENCE</scope>
    <source>
        <strain evidence="1">CCUG 52575</strain>
    </source>
</reference>
<gene>
    <name evidence="1" type="ORF">EXJ73_17090</name>
</gene>